<evidence type="ECO:0000313" key="3">
    <source>
        <dbReference type="EMBL" id="SMP06579.1"/>
    </source>
</evidence>
<dbReference type="EMBL" id="FXTZ01000001">
    <property type="protein sequence ID" value="SMP06579.1"/>
    <property type="molecule type" value="Genomic_DNA"/>
</dbReference>
<evidence type="ECO:0000256" key="2">
    <source>
        <dbReference type="SAM" id="Phobius"/>
    </source>
</evidence>
<dbReference type="Proteomes" id="UP001157960">
    <property type="component" value="Unassembled WGS sequence"/>
</dbReference>
<feature type="region of interest" description="Disordered" evidence="1">
    <location>
        <begin position="76"/>
        <end position="225"/>
    </location>
</feature>
<name>A0ABY1ND00_9FLAO</name>
<protein>
    <submittedName>
        <fullName evidence="3">Uncharacterized protein</fullName>
    </submittedName>
</protein>
<comment type="caution">
    <text evidence="3">The sequence shown here is derived from an EMBL/GenBank/DDBJ whole genome shotgun (WGS) entry which is preliminary data.</text>
</comment>
<organism evidence="3 4">
    <name type="scientific">Chryseobacterium profundimaris</name>
    <dbReference type="NCBI Taxonomy" id="1387275"/>
    <lineage>
        <taxon>Bacteria</taxon>
        <taxon>Pseudomonadati</taxon>
        <taxon>Bacteroidota</taxon>
        <taxon>Flavobacteriia</taxon>
        <taxon>Flavobacteriales</taxon>
        <taxon>Weeksellaceae</taxon>
        <taxon>Chryseobacterium group</taxon>
        <taxon>Chryseobacterium</taxon>
    </lineage>
</organism>
<sequence>MKYKISKAIQNVLLILFYMKNTILGLLAIAILTVSCKKDERATYIKEEAGVQQPAMMANQAPKASLLDQAGIQPVQNPSATAVTPPGMNPPHGQPGHRCDIPVGQSLSSKPAQTTPATPNQAQSIQIDPNSLQPGKFSVENGKAKNTKTAKGMNPPHGEPGHRCDIPVGQPLNSKPAPQPVQQNIVQNTPAPTPTPAPTGSKPALNPAHGEPWHNCSVKVGEPLP</sequence>
<keyword evidence="2" id="KW-0472">Membrane</keyword>
<feature type="transmembrane region" description="Helical" evidence="2">
    <location>
        <begin position="12"/>
        <end position="34"/>
    </location>
</feature>
<keyword evidence="4" id="KW-1185">Reference proteome</keyword>
<keyword evidence="2" id="KW-1133">Transmembrane helix</keyword>
<gene>
    <name evidence="3" type="ORF">SAMN06264346_101553</name>
</gene>
<feature type="compositionally biased region" description="Polar residues" evidence="1">
    <location>
        <begin position="105"/>
        <end position="133"/>
    </location>
</feature>
<proteinExistence type="predicted"/>
<reference evidence="3 4" key="1">
    <citation type="submission" date="2017-05" db="EMBL/GenBank/DDBJ databases">
        <authorList>
            <person name="Varghese N."/>
            <person name="Submissions S."/>
        </authorList>
    </citation>
    <scope>NUCLEOTIDE SEQUENCE [LARGE SCALE GENOMIC DNA]</scope>
    <source>
        <strain evidence="3 4">DSM 28214</strain>
    </source>
</reference>
<accession>A0ABY1ND00</accession>
<evidence type="ECO:0000313" key="4">
    <source>
        <dbReference type="Proteomes" id="UP001157960"/>
    </source>
</evidence>
<keyword evidence="2" id="KW-0812">Transmembrane</keyword>
<evidence type="ECO:0000256" key="1">
    <source>
        <dbReference type="SAM" id="MobiDB-lite"/>
    </source>
</evidence>